<keyword evidence="3" id="KW-1185">Reference proteome</keyword>
<protein>
    <recommendedName>
        <fullName evidence="4">Outer membrane protein beta-barrel domain-containing protein</fullName>
    </recommendedName>
</protein>
<keyword evidence="1" id="KW-0732">Signal</keyword>
<dbReference type="EMBL" id="JACHBU010000002">
    <property type="protein sequence ID" value="MBB6508214.1"/>
    <property type="molecule type" value="Genomic_DNA"/>
</dbReference>
<evidence type="ECO:0000313" key="3">
    <source>
        <dbReference type="Proteomes" id="UP000585437"/>
    </source>
</evidence>
<evidence type="ECO:0008006" key="4">
    <source>
        <dbReference type="Google" id="ProtNLM"/>
    </source>
</evidence>
<dbReference type="RefSeq" id="WP_184654319.1">
    <property type="nucleotide sequence ID" value="NZ_JACHBU010000002.1"/>
</dbReference>
<feature type="chain" id="PRO_5031435423" description="Outer membrane protein beta-barrel domain-containing protein" evidence="1">
    <location>
        <begin position="22"/>
        <end position="265"/>
    </location>
</feature>
<name>A0A7X0JIG6_9HYPH</name>
<reference evidence="2 3" key="1">
    <citation type="submission" date="2020-08" db="EMBL/GenBank/DDBJ databases">
        <title>The Agave Microbiome: Exploring the role of microbial communities in plant adaptations to desert environments.</title>
        <authorList>
            <person name="Partida-Martinez L.P."/>
        </authorList>
    </citation>
    <scope>NUCLEOTIDE SEQUENCE [LARGE SCALE GENOMIC DNA]</scope>
    <source>
        <strain evidence="2 3">AS3.12</strain>
    </source>
</reference>
<accession>A0A7X0JIG6</accession>
<evidence type="ECO:0000256" key="1">
    <source>
        <dbReference type="SAM" id="SignalP"/>
    </source>
</evidence>
<sequence length="265" mass="29172">MFYNIVLAAGLTLALSLPASAEDQATDLLADREWSIIVSPYVWAASLDGDASLAGLDSNVDIPFSDIFKHLDLAAMGNVEVTNGLLGFYFDGQYVQTSQDEDLADFEVGLKIKTTILAAGAYYRVYDLALGGDTVFGEPRHFTVEPTVGIRWTKLEAHADAGFTSANKSADWLDPFVGMRLSTDLSDRWNLAGEADIGGFDIGSKLAVNAQAYLGYRTYMFNHPTILRVGYRVLSQDYETDDFTGNKFRWDVTQHGPVLGFSMRF</sequence>
<dbReference type="AlphaFoldDB" id="A0A7X0JIG6"/>
<dbReference type="Proteomes" id="UP000585437">
    <property type="component" value="Unassembled WGS sequence"/>
</dbReference>
<comment type="caution">
    <text evidence="2">The sequence shown here is derived from an EMBL/GenBank/DDBJ whole genome shotgun (WGS) entry which is preliminary data.</text>
</comment>
<organism evidence="2 3">
    <name type="scientific">Rhizobium soli</name>
    <dbReference type="NCBI Taxonomy" id="424798"/>
    <lineage>
        <taxon>Bacteria</taxon>
        <taxon>Pseudomonadati</taxon>
        <taxon>Pseudomonadota</taxon>
        <taxon>Alphaproteobacteria</taxon>
        <taxon>Hyphomicrobiales</taxon>
        <taxon>Rhizobiaceae</taxon>
        <taxon>Rhizobium/Agrobacterium group</taxon>
        <taxon>Rhizobium</taxon>
    </lineage>
</organism>
<evidence type="ECO:0000313" key="2">
    <source>
        <dbReference type="EMBL" id="MBB6508214.1"/>
    </source>
</evidence>
<gene>
    <name evidence="2" type="ORF">F4695_001546</name>
</gene>
<feature type="signal peptide" evidence="1">
    <location>
        <begin position="1"/>
        <end position="21"/>
    </location>
</feature>
<proteinExistence type="predicted"/>